<keyword evidence="6" id="KW-0663">Pyridoxal phosphate</keyword>
<accession>A0ABQ2N9P1</accession>
<keyword evidence="8" id="KW-0411">Iron-sulfur</keyword>
<dbReference type="PIRSF" id="PIRSF005572">
    <property type="entry name" value="NifS"/>
    <property type="match status" value="1"/>
</dbReference>
<gene>
    <name evidence="12" type="primary">iscS</name>
    <name evidence="12" type="ORF">GCM10011584_13660</name>
</gene>
<dbReference type="InterPro" id="IPR020578">
    <property type="entry name" value="Aminotrans_V_PyrdxlP_BS"/>
</dbReference>
<comment type="catalytic activity">
    <reaction evidence="9">
        <text>(sulfur carrier)-H + L-cysteine = (sulfur carrier)-SH + L-alanine</text>
        <dbReference type="Rhea" id="RHEA:43892"/>
        <dbReference type="Rhea" id="RHEA-COMP:14737"/>
        <dbReference type="Rhea" id="RHEA-COMP:14739"/>
        <dbReference type="ChEBI" id="CHEBI:29917"/>
        <dbReference type="ChEBI" id="CHEBI:35235"/>
        <dbReference type="ChEBI" id="CHEBI:57972"/>
        <dbReference type="ChEBI" id="CHEBI:64428"/>
        <dbReference type="EC" id="2.8.1.7"/>
    </reaction>
</comment>
<evidence type="ECO:0000256" key="5">
    <source>
        <dbReference type="ARBA" id="ARBA00022723"/>
    </source>
</evidence>
<evidence type="ECO:0000256" key="6">
    <source>
        <dbReference type="ARBA" id="ARBA00022898"/>
    </source>
</evidence>
<dbReference type="InterPro" id="IPR015422">
    <property type="entry name" value="PyrdxlP-dep_Trfase_small"/>
</dbReference>
<keyword evidence="4" id="KW-0808">Transferase</keyword>
<evidence type="ECO:0000256" key="2">
    <source>
        <dbReference type="ARBA" id="ARBA00006490"/>
    </source>
</evidence>
<evidence type="ECO:0000256" key="8">
    <source>
        <dbReference type="ARBA" id="ARBA00023014"/>
    </source>
</evidence>
<protein>
    <recommendedName>
        <fullName evidence="3">cysteine desulfurase</fullName>
        <ecNumber evidence="3">2.8.1.7</ecNumber>
    </recommendedName>
</protein>
<dbReference type="InterPro" id="IPR000192">
    <property type="entry name" value="Aminotrans_V_dom"/>
</dbReference>
<evidence type="ECO:0000256" key="3">
    <source>
        <dbReference type="ARBA" id="ARBA00012239"/>
    </source>
</evidence>
<evidence type="ECO:0000256" key="7">
    <source>
        <dbReference type="ARBA" id="ARBA00023004"/>
    </source>
</evidence>
<dbReference type="Gene3D" id="3.40.640.10">
    <property type="entry name" value="Type I PLP-dependent aspartate aminotransferase-like (Major domain)"/>
    <property type="match status" value="1"/>
</dbReference>
<dbReference type="PROSITE" id="PS00595">
    <property type="entry name" value="AA_TRANSFER_CLASS_5"/>
    <property type="match status" value="1"/>
</dbReference>
<dbReference type="InterPro" id="IPR015421">
    <property type="entry name" value="PyrdxlP-dep_Trfase_major"/>
</dbReference>
<dbReference type="EC" id="2.8.1.7" evidence="3"/>
<dbReference type="Gene3D" id="3.90.1150.10">
    <property type="entry name" value="Aspartate Aminotransferase, domain 1"/>
    <property type="match status" value="1"/>
</dbReference>
<name>A0ABQ2N9P1_9ACTN</name>
<evidence type="ECO:0000313" key="12">
    <source>
        <dbReference type="EMBL" id="GGO87911.1"/>
    </source>
</evidence>
<dbReference type="Pfam" id="PF00266">
    <property type="entry name" value="Aminotran_5"/>
    <property type="match status" value="1"/>
</dbReference>
<feature type="domain" description="Aminotransferase class V" evidence="11">
    <location>
        <begin position="3"/>
        <end position="363"/>
    </location>
</feature>
<keyword evidence="5" id="KW-0479">Metal-binding</keyword>
<evidence type="ECO:0000256" key="9">
    <source>
        <dbReference type="ARBA" id="ARBA00050776"/>
    </source>
</evidence>
<keyword evidence="13" id="KW-1185">Reference proteome</keyword>
<evidence type="ECO:0000259" key="11">
    <source>
        <dbReference type="Pfam" id="PF00266"/>
    </source>
</evidence>
<dbReference type="PANTHER" id="PTHR11601:SF34">
    <property type="entry name" value="CYSTEINE DESULFURASE"/>
    <property type="match status" value="1"/>
</dbReference>
<evidence type="ECO:0000313" key="13">
    <source>
        <dbReference type="Proteomes" id="UP000655410"/>
    </source>
</evidence>
<dbReference type="InterPro" id="IPR016454">
    <property type="entry name" value="Cysteine_dSase"/>
</dbReference>
<evidence type="ECO:0000256" key="1">
    <source>
        <dbReference type="ARBA" id="ARBA00001933"/>
    </source>
</evidence>
<organism evidence="12 13">
    <name type="scientific">Nocardioides phosphati</name>
    <dbReference type="NCBI Taxonomy" id="1867775"/>
    <lineage>
        <taxon>Bacteria</taxon>
        <taxon>Bacillati</taxon>
        <taxon>Actinomycetota</taxon>
        <taxon>Actinomycetes</taxon>
        <taxon>Propionibacteriales</taxon>
        <taxon>Nocardioidaceae</taxon>
        <taxon>Nocardioides</taxon>
    </lineage>
</organism>
<dbReference type="RefSeq" id="WP_188783235.1">
    <property type="nucleotide sequence ID" value="NZ_BMNI01000002.1"/>
</dbReference>
<proteinExistence type="inferred from homology"/>
<dbReference type="EMBL" id="BMNI01000002">
    <property type="protein sequence ID" value="GGO87911.1"/>
    <property type="molecule type" value="Genomic_DNA"/>
</dbReference>
<dbReference type="InterPro" id="IPR015424">
    <property type="entry name" value="PyrdxlP-dep_Trfase"/>
</dbReference>
<sequence>MTVYLDHAATTPMRPEAIEAMAAQLGLVGNASSLHASGRAARRVVEESRERIAQALGARPTEVVFTSGGTEADNLALKGLWWSRGRRRVLSTLVEHHAILDPLAWLDGHEGAEVTLLPVDGGCRLDLSALDEALSDEVSFVSVMWANNETGVLQPLDEVVARAAAYGVPVHSDAVQAVGAVPVDFAASGLDALTLTGHKLGGPYGVGALLVRRELELTPLLHGGGQERDVRSGTIDVPAIAGFAAAVELAVKEQADSRARLSALRDDLVAGVRAAVPDAVVHGDPAVQLPGHANLGFPGCEGDSLLMLLDAQDIECSTGSACNAGVPQPSHVLLAMGCSDEEARGSLRFSLGHTSTAADVEALVAAIGPAVERARAAGVRR</sequence>
<reference evidence="13" key="1">
    <citation type="journal article" date="2019" name="Int. J. Syst. Evol. Microbiol.">
        <title>The Global Catalogue of Microorganisms (GCM) 10K type strain sequencing project: providing services to taxonomists for standard genome sequencing and annotation.</title>
        <authorList>
            <consortium name="The Broad Institute Genomics Platform"/>
            <consortium name="The Broad Institute Genome Sequencing Center for Infectious Disease"/>
            <person name="Wu L."/>
            <person name="Ma J."/>
        </authorList>
    </citation>
    <scope>NUCLEOTIDE SEQUENCE [LARGE SCALE GENOMIC DNA]</scope>
    <source>
        <strain evidence="13">CGMCC 4.7371</strain>
    </source>
</reference>
<comment type="cofactor">
    <cofactor evidence="1 10">
        <name>pyridoxal 5'-phosphate</name>
        <dbReference type="ChEBI" id="CHEBI:597326"/>
    </cofactor>
</comment>
<evidence type="ECO:0000256" key="4">
    <source>
        <dbReference type="ARBA" id="ARBA00022679"/>
    </source>
</evidence>
<keyword evidence="7" id="KW-0408">Iron</keyword>
<evidence type="ECO:0000256" key="10">
    <source>
        <dbReference type="RuleBase" id="RU004504"/>
    </source>
</evidence>
<comment type="similarity">
    <text evidence="2">Belongs to the class-V pyridoxal-phosphate-dependent aminotransferase family. NifS/IscS subfamily.</text>
</comment>
<dbReference type="Proteomes" id="UP000655410">
    <property type="component" value="Unassembled WGS sequence"/>
</dbReference>
<comment type="caution">
    <text evidence="12">The sequence shown here is derived from an EMBL/GenBank/DDBJ whole genome shotgun (WGS) entry which is preliminary data.</text>
</comment>
<dbReference type="PANTHER" id="PTHR11601">
    <property type="entry name" value="CYSTEINE DESULFURYLASE FAMILY MEMBER"/>
    <property type="match status" value="1"/>
</dbReference>
<dbReference type="Gene3D" id="1.10.260.50">
    <property type="match status" value="1"/>
</dbReference>
<dbReference type="SUPFAM" id="SSF53383">
    <property type="entry name" value="PLP-dependent transferases"/>
    <property type="match status" value="1"/>
</dbReference>